<accession>A0A4R6S2Z4</accession>
<protein>
    <submittedName>
        <fullName evidence="6">TetR family transcriptional regulator</fullName>
    </submittedName>
</protein>
<evidence type="ECO:0000256" key="3">
    <source>
        <dbReference type="ARBA" id="ARBA00023163"/>
    </source>
</evidence>
<dbReference type="InterPro" id="IPR039536">
    <property type="entry name" value="TetR_C_Proteobacteria"/>
</dbReference>
<dbReference type="GO" id="GO:0003700">
    <property type="term" value="F:DNA-binding transcription factor activity"/>
    <property type="evidence" value="ECO:0007669"/>
    <property type="project" value="TreeGrafter"/>
</dbReference>
<dbReference type="Proteomes" id="UP000295444">
    <property type="component" value="Unassembled WGS sequence"/>
</dbReference>
<reference evidence="6 7" key="1">
    <citation type="submission" date="2019-03" db="EMBL/GenBank/DDBJ databases">
        <title>Genomic Encyclopedia of Type Strains, Phase IV (KMG-IV): sequencing the most valuable type-strain genomes for metagenomic binning, comparative biology and taxonomic classification.</title>
        <authorList>
            <person name="Goeker M."/>
        </authorList>
    </citation>
    <scope>NUCLEOTIDE SEQUENCE [LARGE SCALE GENOMIC DNA]</scope>
    <source>
        <strain evidence="6 7">DSM 45361</strain>
    </source>
</reference>
<dbReference type="SUPFAM" id="SSF46689">
    <property type="entry name" value="Homeodomain-like"/>
    <property type="match status" value="1"/>
</dbReference>
<evidence type="ECO:0000256" key="2">
    <source>
        <dbReference type="ARBA" id="ARBA00023125"/>
    </source>
</evidence>
<dbReference type="PANTHER" id="PTHR30055:SF146">
    <property type="entry name" value="HTH-TYPE TRANSCRIPTIONAL DUAL REGULATOR CECR"/>
    <property type="match status" value="1"/>
</dbReference>
<dbReference type="OrthoDB" id="7186128at2"/>
<organism evidence="6 7">
    <name type="scientific">Labedaea rhizosphaerae</name>
    <dbReference type="NCBI Taxonomy" id="598644"/>
    <lineage>
        <taxon>Bacteria</taxon>
        <taxon>Bacillati</taxon>
        <taxon>Actinomycetota</taxon>
        <taxon>Actinomycetes</taxon>
        <taxon>Pseudonocardiales</taxon>
        <taxon>Pseudonocardiaceae</taxon>
        <taxon>Labedaea</taxon>
    </lineage>
</organism>
<evidence type="ECO:0000256" key="4">
    <source>
        <dbReference type="PROSITE-ProRule" id="PRU00335"/>
    </source>
</evidence>
<dbReference type="GO" id="GO:0045892">
    <property type="term" value="P:negative regulation of DNA-templated transcription"/>
    <property type="evidence" value="ECO:0007669"/>
    <property type="project" value="UniProtKB-ARBA"/>
</dbReference>
<dbReference type="RefSeq" id="WP_133852951.1">
    <property type="nucleotide sequence ID" value="NZ_SNXZ01000006.1"/>
</dbReference>
<gene>
    <name evidence="6" type="ORF">EV186_106364</name>
</gene>
<evidence type="ECO:0000259" key="5">
    <source>
        <dbReference type="PROSITE" id="PS50977"/>
    </source>
</evidence>
<dbReference type="FunFam" id="1.10.10.60:FF:000141">
    <property type="entry name" value="TetR family transcriptional regulator"/>
    <property type="match status" value="1"/>
</dbReference>
<evidence type="ECO:0000313" key="6">
    <source>
        <dbReference type="EMBL" id="TDP93970.1"/>
    </source>
</evidence>
<dbReference type="PANTHER" id="PTHR30055">
    <property type="entry name" value="HTH-TYPE TRANSCRIPTIONAL REGULATOR RUTR"/>
    <property type="match status" value="1"/>
</dbReference>
<feature type="DNA-binding region" description="H-T-H motif" evidence="4">
    <location>
        <begin position="39"/>
        <end position="58"/>
    </location>
</feature>
<evidence type="ECO:0000256" key="1">
    <source>
        <dbReference type="ARBA" id="ARBA00023015"/>
    </source>
</evidence>
<dbReference type="Pfam" id="PF00440">
    <property type="entry name" value="TetR_N"/>
    <property type="match status" value="1"/>
</dbReference>
<dbReference type="InterPro" id="IPR009057">
    <property type="entry name" value="Homeodomain-like_sf"/>
</dbReference>
<dbReference type="InterPro" id="IPR001647">
    <property type="entry name" value="HTH_TetR"/>
</dbReference>
<keyword evidence="2 4" id="KW-0238">DNA-binding</keyword>
<name>A0A4R6S2Z4_LABRH</name>
<comment type="caution">
    <text evidence="6">The sequence shown here is derived from an EMBL/GenBank/DDBJ whole genome shotgun (WGS) entry which is preliminary data.</text>
</comment>
<dbReference type="GO" id="GO:0000976">
    <property type="term" value="F:transcription cis-regulatory region binding"/>
    <property type="evidence" value="ECO:0007669"/>
    <property type="project" value="TreeGrafter"/>
</dbReference>
<dbReference type="Gene3D" id="1.10.357.10">
    <property type="entry name" value="Tetracycline Repressor, domain 2"/>
    <property type="match status" value="1"/>
</dbReference>
<sequence length="211" mass="23013">MATSTEPARRGRPPSSQKRAAILEAATSVFLDNGYDRTNLDDVAAVAGVSKQTVYRHFTDKKSLFMAVVEAAREQQLRPADAVATVLDPDDLLGSLTRFGERMLTVVLSKRVAALRRVMIGELSRIPELREMWAAGAPTAIATVLITELVALTERGVLDVPDPVAAVENYFGLLSFRGMNNTAYGVTELSAKDRKRIAESAADLFVRAYSR</sequence>
<dbReference type="PROSITE" id="PS50977">
    <property type="entry name" value="HTH_TETR_2"/>
    <property type="match status" value="1"/>
</dbReference>
<keyword evidence="3" id="KW-0804">Transcription</keyword>
<dbReference type="InterPro" id="IPR050109">
    <property type="entry name" value="HTH-type_TetR-like_transc_reg"/>
</dbReference>
<dbReference type="AlphaFoldDB" id="A0A4R6S2Z4"/>
<dbReference type="Pfam" id="PF14246">
    <property type="entry name" value="TetR_C_7"/>
    <property type="match status" value="1"/>
</dbReference>
<evidence type="ECO:0000313" key="7">
    <source>
        <dbReference type="Proteomes" id="UP000295444"/>
    </source>
</evidence>
<feature type="domain" description="HTH tetR-type" evidence="5">
    <location>
        <begin position="16"/>
        <end position="76"/>
    </location>
</feature>
<dbReference type="PRINTS" id="PR00455">
    <property type="entry name" value="HTHTETR"/>
</dbReference>
<dbReference type="EMBL" id="SNXZ01000006">
    <property type="protein sequence ID" value="TDP93970.1"/>
    <property type="molecule type" value="Genomic_DNA"/>
</dbReference>
<keyword evidence="1" id="KW-0805">Transcription regulation</keyword>
<proteinExistence type="predicted"/>
<keyword evidence="7" id="KW-1185">Reference proteome</keyword>